<reference evidence="1 2" key="1">
    <citation type="journal article" date="2015" name="Nature">
        <title>rRNA introns, odd ribosomes, and small enigmatic genomes across a large radiation of phyla.</title>
        <authorList>
            <person name="Brown C.T."/>
            <person name="Hug L.A."/>
            <person name="Thomas B.C."/>
            <person name="Sharon I."/>
            <person name="Castelle C.J."/>
            <person name="Singh A."/>
            <person name="Wilkins M.J."/>
            <person name="Williams K.H."/>
            <person name="Banfield J.F."/>
        </authorList>
    </citation>
    <scope>NUCLEOTIDE SEQUENCE [LARGE SCALE GENOMIC DNA]</scope>
</reference>
<sequence>MNDVLQVPMSKELRDKATLVALSQGYSSLQESVRIYLRQLADNKIETRLTPVVKEVKLSKKADARYSKIIDDIDSGKSKAQSFGSVDELMSYLKNGNSD</sequence>
<dbReference type="EMBL" id="LCKO01000019">
    <property type="protein sequence ID" value="KKT98863.1"/>
    <property type="molecule type" value="Genomic_DNA"/>
</dbReference>
<gene>
    <name evidence="1" type="ORF">UX01_C0019G0002</name>
</gene>
<dbReference type="AlphaFoldDB" id="A0A837IJH6"/>
<proteinExistence type="predicted"/>
<evidence type="ECO:0000313" key="1">
    <source>
        <dbReference type="EMBL" id="KKT98863.1"/>
    </source>
</evidence>
<comment type="caution">
    <text evidence="1">The sequence shown here is derived from an EMBL/GenBank/DDBJ whole genome shotgun (WGS) entry which is preliminary data.</text>
</comment>
<organism evidence="1 2">
    <name type="scientific">Candidatus Collierbacteria bacterium GW2011_GWB2_45_17</name>
    <dbReference type="NCBI Taxonomy" id="1618388"/>
    <lineage>
        <taxon>Bacteria</taxon>
        <taxon>Candidatus Collieribacteriota</taxon>
    </lineage>
</organism>
<accession>A0A837IJH6</accession>
<dbReference type="Proteomes" id="UP000034078">
    <property type="component" value="Unassembled WGS sequence"/>
</dbReference>
<name>A0A837IJH6_9BACT</name>
<evidence type="ECO:0000313" key="2">
    <source>
        <dbReference type="Proteomes" id="UP000034078"/>
    </source>
</evidence>
<protein>
    <submittedName>
        <fullName evidence="1">Uncharacterized protein</fullName>
    </submittedName>
</protein>